<name>A0A165UKY1_9AGAM</name>
<dbReference type="InterPro" id="IPR011032">
    <property type="entry name" value="GroES-like_sf"/>
</dbReference>
<evidence type="ECO:0000313" key="3">
    <source>
        <dbReference type="Proteomes" id="UP000076761"/>
    </source>
</evidence>
<proteinExistence type="predicted"/>
<dbReference type="InterPro" id="IPR013149">
    <property type="entry name" value="ADH-like_C"/>
</dbReference>
<dbReference type="PANTHER" id="PTHR45348">
    <property type="entry name" value="HYPOTHETICAL OXIDOREDUCTASE (EUROFUNG)"/>
    <property type="match status" value="1"/>
</dbReference>
<dbReference type="InterPro" id="IPR020843">
    <property type="entry name" value="ER"/>
</dbReference>
<dbReference type="InterPro" id="IPR036291">
    <property type="entry name" value="NAD(P)-bd_dom_sf"/>
</dbReference>
<dbReference type="InterPro" id="IPR013154">
    <property type="entry name" value="ADH-like_N"/>
</dbReference>
<dbReference type="GO" id="GO:0016651">
    <property type="term" value="F:oxidoreductase activity, acting on NAD(P)H"/>
    <property type="evidence" value="ECO:0007669"/>
    <property type="project" value="InterPro"/>
</dbReference>
<dbReference type="OrthoDB" id="3233595at2759"/>
<organism evidence="2 3">
    <name type="scientific">Neolentinus lepideus HHB14362 ss-1</name>
    <dbReference type="NCBI Taxonomy" id="1314782"/>
    <lineage>
        <taxon>Eukaryota</taxon>
        <taxon>Fungi</taxon>
        <taxon>Dikarya</taxon>
        <taxon>Basidiomycota</taxon>
        <taxon>Agaricomycotina</taxon>
        <taxon>Agaricomycetes</taxon>
        <taxon>Gloeophyllales</taxon>
        <taxon>Gloeophyllaceae</taxon>
        <taxon>Neolentinus</taxon>
    </lineage>
</organism>
<evidence type="ECO:0000313" key="2">
    <source>
        <dbReference type="EMBL" id="KZT28325.1"/>
    </source>
</evidence>
<dbReference type="FunCoup" id="A0A165UKY1">
    <property type="interactions" value="10"/>
</dbReference>
<dbReference type="SMART" id="SM00829">
    <property type="entry name" value="PKS_ER"/>
    <property type="match status" value="1"/>
</dbReference>
<accession>A0A165UKY1</accession>
<feature type="domain" description="Enoyl reductase (ER)" evidence="1">
    <location>
        <begin position="16"/>
        <end position="343"/>
    </location>
</feature>
<dbReference type="STRING" id="1314782.A0A165UKY1"/>
<dbReference type="CDD" id="cd08249">
    <property type="entry name" value="enoyl_reductase_like"/>
    <property type="match status" value="1"/>
</dbReference>
<dbReference type="Pfam" id="PF00107">
    <property type="entry name" value="ADH_zinc_N"/>
    <property type="match status" value="1"/>
</dbReference>
<dbReference type="Proteomes" id="UP000076761">
    <property type="component" value="Unassembled WGS sequence"/>
</dbReference>
<dbReference type="AlphaFoldDB" id="A0A165UKY1"/>
<reference evidence="2 3" key="1">
    <citation type="journal article" date="2016" name="Mol. Biol. Evol.">
        <title>Comparative Genomics of Early-Diverging Mushroom-Forming Fungi Provides Insights into the Origins of Lignocellulose Decay Capabilities.</title>
        <authorList>
            <person name="Nagy L.G."/>
            <person name="Riley R."/>
            <person name="Tritt A."/>
            <person name="Adam C."/>
            <person name="Daum C."/>
            <person name="Floudas D."/>
            <person name="Sun H."/>
            <person name="Yadav J.S."/>
            <person name="Pangilinan J."/>
            <person name="Larsson K.H."/>
            <person name="Matsuura K."/>
            <person name="Barry K."/>
            <person name="Labutti K."/>
            <person name="Kuo R."/>
            <person name="Ohm R.A."/>
            <person name="Bhattacharya S.S."/>
            <person name="Shirouzu T."/>
            <person name="Yoshinaga Y."/>
            <person name="Martin F.M."/>
            <person name="Grigoriev I.V."/>
            <person name="Hibbett D.S."/>
        </authorList>
    </citation>
    <scope>NUCLEOTIDE SEQUENCE [LARGE SCALE GENOMIC DNA]</scope>
    <source>
        <strain evidence="2 3">HHB14362 ss-1</strain>
    </source>
</reference>
<dbReference type="EMBL" id="KV425558">
    <property type="protein sequence ID" value="KZT28325.1"/>
    <property type="molecule type" value="Genomic_DNA"/>
</dbReference>
<dbReference type="PANTHER" id="PTHR45348:SF2">
    <property type="entry name" value="ZINC-TYPE ALCOHOL DEHYDROGENASE-LIKE PROTEIN C2E1P3.01"/>
    <property type="match status" value="1"/>
</dbReference>
<gene>
    <name evidence="2" type="ORF">NEOLEDRAFT_1059063</name>
</gene>
<dbReference type="SUPFAM" id="SSF51735">
    <property type="entry name" value="NAD(P)-binding Rossmann-fold domains"/>
    <property type="match status" value="1"/>
</dbReference>
<dbReference type="SUPFAM" id="SSF50129">
    <property type="entry name" value="GroES-like"/>
    <property type="match status" value="1"/>
</dbReference>
<dbReference type="Gene3D" id="3.40.50.720">
    <property type="entry name" value="NAD(P)-binding Rossmann-like Domain"/>
    <property type="match status" value="1"/>
</dbReference>
<evidence type="ECO:0000259" key="1">
    <source>
        <dbReference type="SMART" id="SM00829"/>
    </source>
</evidence>
<sequence>MAPPEQKALFLVSKHGTFSLGTKAVPAPKAGELLVKVETASLNPIDWKVQKYGGFIETYPAILGTGLSGTVEEVGEAVTSFSKGDKVVSIGSWTNDSNAFQQYALIAATFAAKLPPSTSFDEGATLPNGTVTAALALYGTPNPTAPGGIGLTAPWDGGRGKYAGKPILVFGGASSVGQYVIQFAKLSGFSPIITTASPSSEALLKSLGATHIVNRKLPPADIKSAISSFITSPLELIYDAISISDTQQVAYDLLAPGGTLVLTLPATVEVDESKDQRIFQVQGLVQVPSHRKVGTRLYVELPKLLASGDIKPNPVKVLPNGLEGIVEGLKELERGVSGVKLVAKPQETA</sequence>
<dbReference type="Gene3D" id="3.90.180.10">
    <property type="entry name" value="Medium-chain alcohol dehydrogenases, catalytic domain"/>
    <property type="match status" value="1"/>
</dbReference>
<dbReference type="InParanoid" id="A0A165UKY1"/>
<dbReference type="InterPro" id="IPR047122">
    <property type="entry name" value="Trans-enoyl_RdTase-like"/>
</dbReference>
<dbReference type="Pfam" id="PF08240">
    <property type="entry name" value="ADH_N"/>
    <property type="match status" value="1"/>
</dbReference>
<protein>
    <submittedName>
        <fullName evidence="2">GroES-like protein</fullName>
    </submittedName>
</protein>
<keyword evidence="3" id="KW-1185">Reference proteome</keyword>